<reference evidence="6 7" key="1">
    <citation type="submission" date="2024-01" db="EMBL/GenBank/DDBJ databases">
        <title>Genome assemblies of Stephania.</title>
        <authorList>
            <person name="Yang L."/>
        </authorList>
    </citation>
    <scope>NUCLEOTIDE SEQUENCE [LARGE SCALE GENOMIC DNA]</scope>
    <source>
        <strain evidence="6">QJT</strain>
        <tissue evidence="6">Leaf</tissue>
    </source>
</reference>
<evidence type="ECO:0000313" key="6">
    <source>
        <dbReference type="EMBL" id="KAK9137800.1"/>
    </source>
</evidence>
<dbReference type="InterPro" id="IPR021109">
    <property type="entry name" value="Peptidase_aspartic_dom_sf"/>
</dbReference>
<feature type="domain" description="Peptidase A1" evidence="5">
    <location>
        <begin position="1"/>
        <end position="138"/>
    </location>
</feature>
<evidence type="ECO:0000256" key="4">
    <source>
        <dbReference type="ARBA" id="ARBA00022801"/>
    </source>
</evidence>
<dbReference type="EMBL" id="JBBNAE010000003">
    <property type="protein sequence ID" value="KAK9137800.1"/>
    <property type="molecule type" value="Genomic_DNA"/>
</dbReference>
<dbReference type="GO" id="GO:0006508">
    <property type="term" value="P:proteolysis"/>
    <property type="evidence" value="ECO:0007669"/>
    <property type="project" value="UniProtKB-KW"/>
</dbReference>
<dbReference type="AlphaFoldDB" id="A0AAP0PEK0"/>
<gene>
    <name evidence="6" type="ORF">Sjap_008394</name>
</gene>
<dbReference type="InterPro" id="IPR001461">
    <property type="entry name" value="Aspartic_peptidase_A1"/>
</dbReference>
<dbReference type="Proteomes" id="UP001417504">
    <property type="component" value="Unassembled WGS sequence"/>
</dbReference>
<accession>A0AAP0PEK0</accession>
<keyword evidence="3" id="KW-0732">Signal</keyword>
<name>A0AAP0PEK0_9MAGN</name>
<dbReference type="SUPFAM" id="SSF50630">
    <property type="entry name" value="Acid proteases"/>
    <property type="match status" value="1"/>
</dbReference>
<evidence type="ECO:0000256" key="2">
    <source>
        <dbReference type="ARBA" id="ARBA00022670"/>
    </source>
</evidence>
<protein>
    <recommendedName>
        <fullName evidence="5">Peptidase A1 domain-containing protein</fullName>
    </recommendedName>
</protein>
<keyword evidence="2" id="KW-0645">Protease</keyword>
<dbReference type="InterPro" id="IPR033121">
    <property type="entry name" value="PEPTIDASE_A1"/>
</dbReference>
<comment type="similarity">
    <text evidence="1">Belongs to the peptidase A1 family.</text>
</comment>
<dbReference type="InterPro" id="IPR032799">
    <property type="entry name" value="TAXi_C"/>
</dbReference>
<dbReference type="PANTHER" id="PTHR13683">
    <property type="entry name" value="ASPARTYL PROTEASES"/>
    <property type="match status" value="1"/>
</dbReference>
<dbReference type="Gene3D" id="2.40.70.10">
    <property type="entry name" value="Acid Proteases"/>
    <property type="match status" value="1"/>
</dbReference>
<dbReference type="PROSITE" id="PS51767">
    <property type="entry name" value="PEPTIDASE_A1"/>
    <property type="match status" value="1"/>
</dbReference>
<dbReference type="GO" id="GO:0004190">
    <property type="term" value="F:aspartic-type endopeptidase activity"/>
    <property type="evidence" value="ECO:0007669"/>
    <property type="project" value="InterPro"/>
</dbReference>
<comment type="caution">
    <text evidence="6">The sequence shown here is derived from an EMBL/GenBank/DDBJ whole genome shotgun (WGS) entry which is preliminary data.</text>
</comment>
<dbReference type="PANTHER" id="PTHR13683:SF375">
    <property type="entry name" value="PEPTIDASE A1 DOMAIN-CONTAINING PROTEIN"/>
    <property type="match status" value="1"/>
</dbReference>
<evidence type="ECO:0000256" key="1">
    <source>
        <dbReference type="ARBA" id="ARBA00007447"/>
    </source>
</evidence>
<evidence type="ECO:0000313" key="7">
    <source>
        <dbReference type="Proteomes" id="UP001417504"/>
    </source>
</evidence>
<organism evidence="6 7">
    <name type="scientific">Stephania japonica</name>
    <dbReference type="NCBI Taxonomy" id="461633"/>
    <lineage>
        <taxon>Eukaryota</taxon>
        <taxon>Viridiplantae</taxon>
        <taxon>Streptophyta</taxon>
        <taxon>Embryophyta</taxon>
        <taxon>Tracheophyta</taxon>
        <taxon>Spermatophyta</taxon>
        <taxon>Magnoliopsida</taxon>
        <taxon>Ranunculales</taxon>
        <taxon>Menispermaceae</taxon>
        <taxon>Menispermoideae</taxon>
        <taxon>Cissampelideae</taxon>
        <taxon>Stephania</taxon>
    </lineage>
</organism>
<dbReference type="Pfam" id="PF14541">
    <property type="entry name" value="TAXi_C"/>
    <property type="match status" value="1"/>
</dbReference>
<sequence>MQSIAVNGKIVLIDTNVFASSRDRGAAVDSGTTLVVLAEEAYDPFVNAITAELSSVQSLTYQGFQCFSGISSVVELFPPISFNFEGGASLTVRAQDYLRPIDTLFTIEILMGSSILEPWLTWVFSFFNCHACFKLPISPALIQCLHTYRFSTY</sequence>
<evidence type="ECO:0000256" key="3">
    <source>
        <dbReference type="ARBA" id="ARBA00022729"/>
    </source>
</evidence>
<evidence type="ECO:0000259" key="5">
    <source>
        <dbReference type="PROSITE" id="PS51767"/>
    </source>
</evidence>
<proteinExistence type="inferred from homology"/>
<keyword evidence="7" id="KW-1185">Reference proteome</keyword>
<keyword evidence="4" id="KW-0378">Hydrolase</keyword>